<dbReference type="Gene3D" id="3.30.379.10">
    <property type="entry name" value="Chitobiase/beta-hexosaminidase domain 2-like"/>
    <property type="match status" value="1"/>
</dbReference>
<dbReference type="InterPro" id="IPR029018">
    <property type="entry name" value="Hex-like_dom2"/>
</dbReference>
<keyword evidence="5 11" id="KW-0326">Glycosidase</keyword>
<comment type="similarity">
    <text evidence="2">Belongs to the glycosyl hydrolase 20 family.</text>
</comment>
<reference evidence="11 12" key="1">
    <citation type="submission" date="2018-06" db="EMBL/GenBank/DDBJ databases">
        <authorList>
            <consortium name="Pathogen Informatics"/>
            <person name="Doyle S."/>
        </authorList>
    </citation>
    <scope>NUCLEOTIDE SEQUENCE [LARGE SCALE GENOMIC DNA]</scope>
    <source>
        <strain evidence="11 12">NCTC11190</strain>
    </source>
</reference>
<dbReference type="PRINTS" id="PR00738">
    <property type="entry name" value="GLHYDRLASE20"/>
</dbReference>
<evidence type="ECO:0000256" key="5">
    <source>
        <dbReference type="ARBA" id="ARBA00023295"/>
    </source>
</evidence>
<keyword evidence="12" id="KW-1185">Reference proteome</keyword>
<dbReference type="EC" id="3.2.1.52" evidence="3"/>
<keyword evidence="7" id="KW-0732">Signal</keyword>
<name>A0A379MRQ5_9BACT</name>
<feature type="signal peptide" evidence="7">
    <location>
        <begin position="1"/>
        <end position="24"/>
    </location>
</feature>
<dbReference type="InterPro" id="IPR008979">
    <property type="entry name" value="Galactose-bd-like_sf"/>
</dbReference>
<dbReference type="RefSeq" id="WP_027290069.1">
    <property type="nucleotide sequence ID" value="NZ_UGVL01000001.1"/>
</dbReference>
<dbReference type="Proteomes" id="UP000255233">
    <property type="component" value="Unassembled WGS sequence"/>
</dbReference>
<evidence type="ECO:0000256" key="3">
    <source>
        <dbReference type="ARBA" id="ARBA00012663"/>
    </source>
</evidence>
<comment type="catalytic activity">
    <reaction evidence="1">
        <text>Hydrolysis of terminal non-reducing N-acetyl-D-hexosamine residues in N-acetyl-beta-D-hexosaminides.</text>
        <dbReference type="EC" id="3.2.1.52"/>
    </reaction>
</comment>
<feature type="active site" description="Proton donor" evidence="6">
    <location>
        <position position="347"/>
    </location>
</feature>
<dbReference type="PANTHER" id="PTHR22600">
    <property type="entry name" value="BETA-HEXOSAMINIDASE"/>
    <property type="match status" value="1"/>
</dbReference>
<organism evidence="11 12">
    <name type="scientific">Rikenella microfusus</name>
    <dbReference type="NCBI Taxonomy" id="28139"/>
    <lineage>
        <taxon>Bacteria</taxon>
        <taxon>Pseudomonadati</taxon>
        <taxon>Bacteroidota</taxon>
        <taxon>Bacteroidia</taxon>
        <taxon>Bacteroidales</taxon>
        <taxon>Rikenellaceae</taxon>
        <taxon>Rikenella</taxon>
    </lineage>
</organism>
<dbReference type="Pfam" id="PF02838">
    <property type="entry name" value="Glyco_hydro_20b"/>
    <property type="match status" value="1"/>
</dbReference>
<dbReference type="SUPFAM" id="SSF51445">
    <property type="entry name" value="(Trans)glycosidases"/>
    <property type="match status" value="1"/>
</dbReference>
<keyword evidence="4 11" id="KW-0378">Hydrolase</keyword>
<gene>
    <name evidence="11" type="primary">exo I_7</name>
    <name evidence="11" type="ORF">NCTC11190_01423</name>
</gene>
<feature type="domain" description="GH29D-like beta-sandwich" evidence="10">
    <location>
        <begin position="564"/>
        <end position="619"/>
    </location>
</feature>
<evidence type="ECO:0000259" key="9">
    <source>
        <dbReference type="Pfam" id="PF02838"/>
    </source>
</evidence>
<evidence type="ECO:0000256" key="4">
    <source>
        <dbReference type="ARBA" id="ARBA00022801"/>
    </source>
</evidence>
<feature type="domain" description="Beta-hexosaminidase bacterial type N-terminal" evidence="9">
    <location>
        <begin position="27"/>
        <end position="161"/>
    </location>
</feature>
<dbReference type="Pfam" id="PF13290">
    <property type="entry name" value="CHB_HEX_C_1"/>
    <property type="match status" value="1"/>
</dbReference>
<dbReference type="SUPFAM" id="SSF49785">
    <property type="entry name" value="Galactose-binding domain-like"/>
    <property type="match status" value="1"/>
</dbReference>
<feature type="chain" id="PRO_5016640743" description="beta-N-acetylhexosaminidase" evidence="7">
    <location>
        <begin position="25"/>
        <end position="781"/>
    </location>
</feature>
<dbReference type="GO" id="GO:0005975">
    <property type="term" value="P:carbohydrate metabolic process"/>
    <property type="evidence" value="ECO:0007669"/>
    <property type="project" value="InterPro"/>
</dbReference>
<proteinExistence type="inferred from homology"/>
<evidence type="ECO:0000256" key="2">
    <source>
        <dbReference type="ARBA" id="ARBA00006285"/>
    </source>
</evidence>
<dbReference type="Gene3D" id="3.20.20.80">
    <property type="entry name" value="Glycosidases"/>
    <property type="match status" value="1"/>
</dbReference>
<dbReference type="Gene3D" id="2.60.120.260">
    <property type="entry name" value="Galactose-binding domain-like"/>
    <property type="match status" value="1"/>
</dbReference>
<evidence type="ECO:0000256" key="7">
    <source>
        <dbReference type="SAM" id="SignalP"/>
    </source>
</evidence>
<evidence type="ECO:0000313" key="12">
    <source>
        <dbReference type="Proteomes" id="UP000255233"/>
    </source>
</evidence>
<dbReference type="GO" id="GO:0016020">
    <property type="term" value="C:membrane"/>
    <property type="evidence" value="ECO:0007669"/>
    <property type="project" value="TreeGrafter"/>
</dbReference>
<feature type="domain" description="Glycoside hydrolase family 20 catalytic" evidence="8">
    <location>
        <begin position="164"/>
        <end position="516"/>
    </location>
</feature>
<evidence type="ECO:0000259" key="10">
    <source>
        <dbReference type="Pfam" id="PF13290"/>
    </source>
</evidence>
<dbReference type="InterPro" id="IPR025705">
    <property type="entry name" value="Beta_hexosaminidase_sua/sub"/>
</dbReference>
<dbReference type="InterPro" id="IPR059177">
    <property type="entry name" value="GH29D-like_dom"/>
</dbReference>
<dbReference type="PROSITE" id="PS51257">
    <property type="entry name" value="PROKAR_LIPOPROTEIN"/>
    <property type="match status" value="1"/>
</dbReference>
<evidence type="ECO:0000259" key="8">
    <source>
        <dbReference type="Pfam" id="PF00728"/>
    </source>
</evidence>
<dbReference type="InterPro" id="IPR015882">
    <property type="entry name" value="HEX_bac_N"/>
</dbReference>
<dbReference type="GO" id="GO:0004563">
    <property type="term" value="F:beta-N-acetylhexosaminidase activity"/>
    <property type="evidence" value="ECO:0007669"/>
    <property type="project" value="UniProtKB-EC"/>
</dbReference>
<dbReference type="GO" id="GO:0030203">
    <property type="term" value="P:glycosaminoglycan metabolic process"/>
    <property type="evidence" value="ECO:0007669"/>
    <property type="project" value="TreeGrafter"/>
</dbReference>
<accession>A0A379MRQ5</accession>
<evidence type="ECO:0000256" key="1">
    <source>
        <dbReference type="ARBA" id="ARBA00001231"/>
    </source>
</evidence>
<dbReference type="EMBL" id="UGVL01000001">
    <property type="protein sequence ID" value="SUE34203.1"/>
    <property type="molecule type" value="Genomic_DNA"/>
</dbReference>
<protein>
    <recommendedName>
        <fullName evidence="3">beta-N-acetylhexosaminidase</fullName>
        <ecNumber evidence="3">3.2.1.52</ecNumber>
    </recommendedName>
</protein>
<dbReference type="CDD" id="cd06563">
    <property type="entry name" value="GH20_chitobiase-like"/>
    <property type="match status" value="1"/>
</dbReference>
<dbReference type="OrthoDB" id="1090159at2"/>
<dbReference type="InterPro" id="IPR015883">
    <property type="entry name" value="Glyco_hydro_20_cat"/>
</dbReference>
<sequence length="781" mass="85825">MKKIVSLCAAAALLLASCSESRKAGKIAVIPAPVYMESGLGDFILDKATVVAYPAGDSVLARAGGMISETLGATFGTALALSPDTLSGAIVLERPETPAGLKPEGYRMVVSPDRIAIETNDYNGAFYALQTLLQLLPAEVYGAGDNGADAYAVPAVTIEDYPRFGWRGMHLDVSRHFHPVGFVKRYIDLLAMHKFNRFHWHLTDDQGWRLEIKKYPLLTEKSAWRVDRNDDGWETNRPPLPGEKATYGGFYTQDEVRDVVAYAAARGVTVIPEIEMPGHSGEVFAAYPHLSCLGKEQFVTPGGYYPDGLATCFCAGNDSSFLFLQGVIDEVVELFPDAPYIHVGGDEVDMQFWSNCPKCRKRMAELGLKNTHELQSYFMHRMEEYINSKGKAIIGWDEILEGGVAPNATVMSWRGEAGGIEAARMGHDVVMTPDTYLYFDFYQNDPQVEPRAAGGFTTTKKVYGYEPVPAVLTSDEAKHVLGAQANVWCEHIRDGKHVEYMVLPRMAALSEVVWSPKEARDYEDFAGRLETQYDRYEAMDAVYHPGADRIVFSPVYDSAARQFRVALATEFFGGVIHYTTDGSEPTAQSPVYTEPIRIDSMATVWAIVVKDGRRVSKAVASQTLGFHKGSGKAVKYNTVLSPAYAGSPVTLVDGLTGSLDPRSGLYQGCDGADFDVIVDLGERTKFTEVTGSFLQAASSWIYLPEAMTVSISDDGEHFTEAGRAERQVDMGKSAELRYLFTVRGNFDARYVRVVGVNGITPSGLKGAGQKNWIFADEIFIR</sequence>
<dbReference type="InterPro" id="IPR017853">
    <property type="entry name" value="GH"/>
</dbReference>
<dbReference type="STRING" id="880526.GCA_000427365_00138"/>
<dbReference type="AlphaFoldDB" id="A0A379MRQ5"/>
<dbReference type="Pfam" id="PF00728">
    <property type="entry name" value="Glyco_hydro_20"/>
    <property type="match status" value="1"/>
</dbReference>
<evidence type="ECO:0000256" key="6">
    <source>
        <dbReference type="PIRSR" id="PIRSR625705-1"/>
    </source>
</evidence>
<evidence type="ECO:0000313" key="11">
    <source>
        <dbReference type="EMBL" id="SUE34203.1"/>
    </source>
</evidence>
<dbReference type="SUPFAM" id="SSF55545">
    <property type="entry name" value="beta-N-acetylhexosaminidase-like domain"/>
    <property type="match status" value="1"/>
</dbReference>
<dbReference type="PANTHER" id="PTHR22600:SF57">
    <property type="entry name" value="BETA-N-ACETYLHEXOSAMINIDASE"/>
    <property type="match status" value="1"/>
</dbReference>